<keyword evidence="6 9" id="KW-0812">Transmembrane</keyword>
<feature type="transmembrane region" description="Helical" evidence="9">
    <location>
        <begin position="511"/>
        <end position="530"/>
    </location>
</feature>
<feature type="transmembrane region" description="Helical" evidence="9">
    <location>
        <begin position="906"/>
        <end position="926"/>
    </location>
</feature>
<protein>
    <submittedName>
        <fullName evidence="11">Efflux RND transporter permease subunit</fullName>
    </submittedName>
</protein>
<sequence>MNFARFFVDRPIFAAVLSIVITLLGVLAYLALPIAQYPEVIPPTVVVSATYPGADARTLAETVSTPLEQEINGVENMLYLSSSSTSDGKVQITVTFRLGSDLNEAQVLVQNRVNAAVSRLPEEVRRLGVNVNKRSPDLTLAAQFYSPDGSREVSYLSNYVTLQVQNEIARIPGVAEASSLGGLDYSMRIWLDPEKVASLGLTAGDVVRAIREQNVQVAAGSLGQPPASKDSQFQYTLTAPGRLKKAEEFGDIVLKTGEQGDVVRLANVARIELGSRDYSSRTYMDGYNAVSLRVFQLPGSNAIETADAVYRRLKQLKERFPPGVDYVINYDTTKFVRASIESVLHTLMEAVLLVVFVVIIFLQNWRASIIPLLAVPVSLIGTLAVMQWMGFSLNNLSLFGLVLAIGIVVDDAIVVVENVERNIALGLSPREASVRAMNEVSGAVIAVALVLCAVFVPTAFISGITGQFYRQFALTIAVSTVISAFNSLTLSPALCALLLQPHGVKQDWFSRMLNFLLGWFFSAFNRVFQFGSDLYASLVGKLIRLAVLVLIGYGGLIGLAGKLFKDVPAGFIPSQDMGYAIVLVQLPDAASFERTDTIVRRMDAMAREIPGVAHTFAISGYSSVLQANQPNVGAAFLVFDEFSKRQSPELKGDGLLAVIRKKFSTIQEGRVLVLPPPPLRGLGNAGGFKIQVQDLNNAGLPALEAATQKLLAAAQQEPGLISLITGFRARTPQFKLEINRAQAKTMGVSLADLNEALQIYLGSVYVNDFNLFGRTYQVTAQAEAQYRKDPADVSRIKIRNQAGEMVPLAALVKVVKTGGADRVQRYNLYYSADINGNTLPGISSGQMIEKIERLAKEHLPVGFAIEWTDLTYQQILAGDTLIYIFPLCVIFVFLVLSAQYESWSLPMAIILIVPMCLLSAIGGVWLRAQDNNIFTQIGLVVLVGLAAKNAILIVEFAKQLQDTGMDRVKAAVEACRLRLRPILMTSFAFILGVLPLVLATGAGAEMRQALGTAVFFGMIGVTIFGLLFTPVFYVIIRAFVERREHRLQSAAPAPVIHEAH</sequence>
<dbReference type="RefSeq" id="WP_377169164.1">
    <property type="nucleotide sequence ID" value="NZ_JBHSMQ010000006.1"/>
</dbReference>
<feature type="transmembrane region" description="Helical" evidence="9">
    <location>
        <begin position="881"/>
        <end position="900"/>
    </location>
</feature>
<feature type="transmembrane region" description="Helical" evidence="9">
    <location>
        <begin position="369"/>
        <end position="390"/>
    </location>
</feature>
<dbReference type="NCBIfam" id="TIGR00915">
    <property type="entry name" value="2A0602"/>
    <property type="match status" value="1"/>
</dbReference>
<dbReference type="EMBL" id="JBHSMQ010000006">
    <property type="protein sequence ID" value="MFC5456682.1"/>
    <property type="molecule type" value="Genomic_DNA"/>
</dbReference>
<comment type="subcellular location">
    <subcellularLocation>
        <location evidence="1">Cell inner membrane</location>
        <topology evidence="1">Multi-pass membrane protein</topology>
    </subcellularLocation>
</comment>
<feature type="transmembrane region" description="Helical" evidence="9">
    <location>
        <begin position="472"/>
        <end position="499"/>
    </location>
</feature>
<dbReference type="PROSITE" id="PS50156">
    <property type="entry name" value="SSD"/>
    <property type="match status" value="1"/>
</dbReference>
<evidence type="ECO:0000256" key="7">
    <source>
        <dbReference type="ARBA" id="ARBA00022989"/>
    </source>
</evidence>
<evidence type="ECO:0000256" key="2">
    <source>
        <dbReference type="ARBA" id="ARBA00010942"/>
    </source>
</evidence>
<dbReference type="PANTHER" id="PTHR32063:SF11">
    <property type="entry name" value="CATION OR DRUG EFFLUX SYSTEM PROTEIN"/>
    <property type="match status" value="1"/>
</dbReference>
<comment type="similarity">
    <text evidence="2">Belongs to the resistance-nodulation-cell division (RND) (TC 2.A.6) family.</text>
</comment>
<feature type="transmembrane region" description="Helical" evidence="9">
    <location>
        <begin position="12"/>
        <end position="32"/>
    </location>
</feature>
<dbReference type="SUPFAM" id="SSF82866">
    <property type="entry name" value="Multidrug efflux transporter AcrB transmembrane domain"/>
    <property type="match status" value="2"/>
</dbReference>
<keyword evidence="3" id="KW-0813">Transport</keyword>
<dbReference type="Gene3D" id="3.30.70.1320">
    <property type="entry name" value="Multidrug efflux transporter AcrB pore domain like"/>
    <property type="match status" value="1"/>
</dbReference>
<feature type="transmembrane region" description="Helical" evidence="9">
    <location>
        <begin position="343"/>
        <end position="362"/>
    </location>
</feature>
<evidence type="ECO:0000313" key="11">
    <source>
        <dbReference type="EMBL" id="MFC5456682.1"/>
    </source>
</evidence>
<feature type="transmembrane region" description="Helical" evidence="9">
    <location>
        <begin position="542"/>
        <end position="564"/>
    </location>
</feature>
<dbReference type="Pfam" id="PF00873">
    <property type="entry name" value="ACR_tran"/>
    <property type="match status" value="1"/>
</dbReference>
<keyword evidence="7 9" id="KW-1133">Transmembrane helix</keyword>
<dbReference type="SUPFAM" id="SSF82693">
    <property type="entry name" value="Multidrug efflux transporter AcrB pore domain, PN1, PN2, PC1 and PC2 subdomains"/>
    <property type="match status" value="4"/>
</dbReference>
<evidence type="ECO:0000256" key="3">
    <source>
        <dbReference type="ARBA" id="ARBA00022448"/>
    </source>
</evidence>
<accession>A0ABW0KVS8</accession>
<dbReference type="NCBIfam" id="NF000282">
    <property type="entry name" value="RND_permease_1"/>
    <property type="match status" value="1"/>
</dbReference>
<dbReference type="SUPFAM" id="SSF82714">
    <property type="entry name" value="Multidrug efflux transporter AcrB TolC docking domain, DN and DC subdomains"/>
    <property type="match status" value="2"/>
</dbReference>
<evidence type="ECO:0000256" key="1">
    <source>
        <dbReference type="ARBA" id="ARBA00004429"/>
    </source>
</evidence>
<dbReference type="InterPro" id="IPR001036">
    <property type="entry name" value="Acrflvin-R"/>
</dbReference>
<keyword evidence="4" id="KW-1003">Cell membrane</keyword>
<dbReference type="PANTHER" id="PTHR32063">
    <property type="match status" value="1"/>
</dbReference>
<evidence type="ECO:0000256" key="6">
    <source>
        <dbReference type="ARBA" id="ARBA00022692"/>
    </source>
</evidence>
<feature type="domain" description="SSD" evidence="10">
    <location>
        <begin position="368"/>
        <end position="497"/>
    </location>
</feature>
<evidence type="ECO:0000256" key="5">
    <source>
        <dbReference type="ARBA" id="ARBA00022519"/>
    </source>
</evidence>
<dbReference type="Proteomes" id="UP001596052">
    <property type="component" value="Unassembled WGS sequence"/>
</dbReference>
<name>A0ABW0KVS8_9BACT</name>
<feature type="transmembrane region" description="Helical" evidence="9">
    <location>
        <begin position="982"/>
        <end position="1002"/>
    </location>
</feature>
<organism evidence="11 12">
    <name type="scientific">Prosthecobacter fluviatilis</name>
    <dbReference type="NCBI Taxonomy" id="445931"/>
    <lineage>
        <taxon>Bacteria</taxon>
        <taxon>Pseudomonadati</taxon>
        <taxon>Verrucomicrobiota</taxon>
        <taxon>Verrucomicrobiia</taxon>
        <taxon>Verrucomicrobiales</taxon>
        <taxon>Verrucomicrobiaceae</taxon>
        <taxon>Prosthecobacter</taxon>
    </lineage>
</organism>
<dbReference type="InterPro" id="IPR000731">
    <property type="entry name" value="SSD"/>
</dbReference>
<evidence type="ECO:0000256" key="9">
    <source>
        <dbReference type="SAM" id="Phobius"/>
    </source>
</evidence>
<dbReference type="Gene3D" id="3.30.70.1440">
    <property type="entry name" value="Multidrug efflux transporter AcrB pore domain"/>
    <property type="match status" value="1"/>
</dbReference>
<feature type="transmembrane region" description="Helical" evidence="9">
    <location>
        <begin position="440"/>
        <end position="460"/>
    </location>
</feature>
<proteinExistence type="inferred from homology"/>
<keyword evidence="5" id="KW-0997">Cell inner membrane</keyword>
<evidence type="ECO:0000256" key="8">
    <source>
        <dbReference type="ARBA" id="ARBA00023136"/>
    </source>
</evidence>
<comment type="caution">
    <text evidence="11">The sequence shown here is derived from an EMBL/GenBank/DDBJ whole genome shotgun (WGS) entry which is preliminary data.</text>
</comment>
<dbReference type="InterPro" id="IPR004764">
    <property type="entry name" value="MdtF-like"/>
</dbReference>
<evidence type="ECO:0000259" key="10">
    <source>
        <dbReference type="PROSITE" id="PS50156"/>
    </source>
</evidence>
<dbReference type="InterPro" id="IPR027463">
    <property type="entry name" value="AcrB_DN_DC_subdom"/>
</dbReference>
<reference evidence="12" key="1">
    <citation type="journal article" date="2019" name="Int. J. Syst. Evol. Microbiol.">
        <title>The Global Catalogue of Microorganisms (GCM) 10K type strain sequencing project: providing services to taxonomists for standard genome sequencing and annotation.</title>
        <authorList>
            <consortium name="The Broad Institute Genomics Platform"/>
            <consortium name="The Broad Institute Genome Sequencing Center for Infectious Disease"/>
            <person name="Wu L."/>
            <person name="Ma J."/>
        </authorList>
    </citation>
    <scope>NUCLEOTIDE SEQUENCE [LARGE SCALE GENOMIC DNA]</scope>
    <source>
        <strain evidence="12">CGMCC 4.1469</strain>
    </source>
</reference>
<dbReference type="Gene3D" id="3.30.2090.10">
    <property type="entry name" value="Multidrug efflux transporter AcrB TolC docking domain, DN and DC subdomains"/>
    <property type="match status" value="2"/>
</dbReference>
<dbReference type="PRINTS" id="PR00702">
    <property type="entry name" value="ACRIFLAVINRP"/>
</dbReference>
<dbReference type="Gene3D" id="1.20.1640.10">
    <property type="entry name" value="Multidrug efflux transporter AcrB transmembrane domain"/>
    <property type="match status" value="2"/>
</dbReference>
<keyword evidence="12" id="KW-1185">Reference proteome</keyword>
<dbReference type="Gene3D" id="3.30.70.1430">
    <property type="entry name" value="Multidrug efflux transporter AcrB pore domain"/>
    <property type="match status" value="2"/>
</dbReference>
<evidence type="ECO:0000313" key="12">
    <source>
        <dbReference type="Proteomes" id="UP001596052"/>
    </source>
</evidence>
<gene>
    <name evidence="11" type="ORF">ACFQDI_17585</name>
</gene>
<feature type="transmembrane region" description="Helical" evidence="9">
    <location>
        <begin position="1014"/>
        <end position="1036"/>
    </location>
</feature>
<evidence type="ECO:0000256" key="4">
    <source>
        <dbReference type="ARBA" id="ARBA00022475"/>
    </source>
</evidence>
<keyword evidence="8 9" id="KW-0472">Membrane</keyword>